<feature type="transmembrane region" description="Helical" evidence="1">
    <location>
        <begin position="6"/>
        <end position="30"/>
    </location>
</feature>
<gene>
    <name evidence="2" type="ORF">SAMN04489742_3986</name>
</gene>
<reference evidence="2 3" key="1">
    <citation type="submission" date="2016-10" db="EMBL/GenBank/DDBJ databases">
        <authorList>
            <person name="de Groot N.N."/>
        </authorList>
    </citation>
    <scope>NUCLEOTIDE SEQUENCE [LARGE SCALE GENOMIC DNA]</scope>
    <source>
        <strain evidence="2 3">DSM 20117</strain>
    </source>
</reference>
<name>A0A1H1GBQ1_9MICC</name>
<proteinExistence type="predicted"/>
<evidence type="ECO:0000313" key="3">
    <source>
        <dbReference type="Proteomes" id="UP000181917"/>
    </source>
</evidence>
<keyword evidence="1" id="KW-0812">Transmembrane</keyword>
<accession>A0A1H1GBQ1</accession>
<dbReference type="Proteomes" id="UP000181917">
    <property type="component" value="Unassembled WGS sequence"/>
</dbReference>
<dbReference type="AlphaFoldDB" id="A0A1H1GBQ1"/>
<keyword evidence="1" id="KW-1133">Transmembrane helix</keyword>
<evidence type="ECO:0000313" key="2">
    <source>
        <dbReference type="EMBL" id="SDR10702.1"/>
    </source>
</evidence>
<keyword evidence="1" id="KW-0472">Membrane</keyword>
<dbReference type="RefSeq" id="WP_074702176.1">
    <property type="nucleotide sequence ID" value="NZ_CP018863.1"/>
</dbReference>
<keyword evidence="3" id="KW-1185">Reference proteome</keyword>
<organism evidence="2 3">
    <name type="scientific">Crystallibacter crystallopoietes</name>
    <dbReference type="NCBI Taxonomy" id="37928"/>
    <lineage>
        <taxon>Bacteria</taxon>
        <taxon>Bacillati</taxon>
        <taxon>Actinomycetota</taxon>
        <taxon>Actinomycetes</taxon>
        <taxon>Micrococcales</taxon>
        <taxon>Micrococcaceae</taxon>
        <taxon>Crystallibacter</taxon>
    </lineage>
</organism>
<dbReference type="OrthoDB" id="4883168at2"/>
<protein>
    <submittedName>
        <fullName evidence="2">Uncharacterized protein</fullName>
    </submittedName>
</protein>
<dbReference type="KEGG" id="acry:AC20117_19455"/>
<sequence length="135" mass="14866">MEAIDGRIVAVAVGFAVLIVLFIVLLVLMARRSKGTNARSSMKGINVTGVTASTVIDSGDNPQAVMGRVRDLIARSRRYSDLSEGDDSLRFRVKGNFWSWGGVVTLDLAPHDRGTRIQARCQPWLKTTMIDYGQR</sequence>
<dbReference type="EMBL" id="FNKH01000002">
    <property type="protein sequence ID" value="SDR10702.1"/>
    <property type="molecule type" value="Genomic_DNA"/>
</dbReference>
<evidence type="ECO:0000256" key="1">
    <source>
        <dbReference type="SAM" id="Phobius"/>
    </source>
</evidence>